<dbReference type="Gene3D" id="3.30.40.10">
    <property type="entry name" value="Zinc/RING finger domain, C3HC4 (zinc finger)"/>
    <property type="match status" value="1"/>
</dbReference>
<protein>
    <recommendedName>
        <fullName evidence="6">PHD-type domain-containing protein</fullName>
    </recommendedName>
</protein>
<feature type="compositionally biased region" description="Basic and acidic residues" evidence="5">
    <location>
        <begin position="190"/>
        <end position="203"/>
    </location>
</feature>
<dbReference type="GO" id="GO:0008270">
    <property type="term" value="F:zinc ion binding"/>
    <property type="evidence" value="ECO:0007669"/>
    <property type="project" value="UniProtKB-KW"/>
</dbReference>
<dbReference type="STRING" id="398673.A0A2P4ZM12"/>
<keyword evidence="2 4" id="KW-0863">Zinc-finger</keyword>
<evidence type="ECO:0000256" key="1">
    <source>
        <dbReference type="ARBA" id="ARBA00022723"/>
    </source>
</evidence>
<dbReference type="GeneID" id="29981153"/>
<dbReference type="PROSITE" id="PS50016">
    <property type="entry name" value="ZF_PHD_2"/>
    <property type="match status" value="1"/>
</dbReference>
<organism evidence="7 8">
    <name type="scientific">Trichoderma gamsii</name>
    <dbReference type="NCBI Taxonomy" id="398673"/>
    <lineage>
        <taxon>Eukaryota</taxon>
        <taxon>Fungi</taxon>
        <taxon>Dikarya</taxon>
        <taxon>Ascomycota</taxon>
        <taxon>Pezizomycotina</taxon>
        <taxon>Sordariomycetes</taxon>
        <taxon>Hypocreomycetidae</taxon>
        <taxon>Hypocreales</taxon>
        <taxon>Hypocreaceae</taxon>
        <taxon>Trichoderma</taxon>
    </lineage>
</organism>
<gene>
    <name evidence="7" type="ORF">TGAM01_v205622</name>
</gene>
<keyword evidence="3" id="KW-0862">Zinc</keyword>
<keyword evidence="8" id="KW-1185">Reference proteome</keyword>
<evidence type="ECO:0000313" key="8">
    <source>
        <dbReference type="Proteomes" id="UP000054821"/>
    </source>
</evidence>
<comment type="caution">
    <text evidence="7">The sequence shown here is derived from an EMBL/GenBank/DDBJ whole genome shotgun (WGS) entry which is preliminary data.</text>
</comment>
<dbReference type="InterPro" id="IPR019786">
    <property type="entry name" value="Zinc_finger_PHD-type_CS"/>
</dbReference>
<feature type="region of interest" description="Disordered" evidence="5">
    <location>
        <begin position="138"/>
        <end position="220"/>
    </location>
</feature>
<reference evidence="7 8" key="1">
    <citation type="journal article" date="2016" name="Genome Announc.">
        <title>Draft Whole-Genome Sequence of Trichoderma gamsii T6085, a Promising Biocontrol Agent of Fusarium Head Blight on Wheat.</title>
        <authorList>
            <person name="Baroncelli R."/>
            <person name="Zapparata A."/>
            <person name="Piaggeschi G."/>
            <person name="Sarrocco S."/>
            <person name="Vannacci G."/>
        </authorList>
    </citation>
    <scope>NUCLEOTIDE SEQUENCE [LARGE SCALE GENOMIC DNA]</scope>
    <source>
        <strain evidence="7 8">T6085</strain>
    </source>
</reference>
<evidence type="ECO:0000256" key="2">
    <source>
        <dbReference type="ARBA" id="ARBA00022771"/>
    </source>
</evidence>
<dbReference type="SMART" id="SM00249">
    <property type="entry name" value="PHD"/>
    <property type="match status" value="1"/>
</dbReference>
<feature type="domain" description="PHD-type" evidence="6">
    <location>
        <begin position="60"/>
        <end position="106"/>
    </location>
</feature>
<dbReference type="Proteomes" id="UP000054821">
    <property type="component" value="Unassembled WGS sequence"/>
</dbReference>
<evidence type="ECO:0000256" key="4">
    <source>
        <dbReference type="PROSITE-ProRule" id="PRU00146"/>
    </source>
</evidence>
<dbReference type="InterPro" id="IPR013083">
    <property type="entry name" value="Znf_RING/FYVE/PHD"/>
</dbReference>
<dbReference type="InterPro" id="IPR001965">
    <property type="entry name" value="Znf_PHD"/>
</dbReference>
<name>A0A2P4ZM12_9HYPO</name>
<dbReference type="RefSeq" id="XP_018665902.1">
    <property type="nucleotide sequence ID" value="XM_018801070.1"/>
</dbReference>
<dbReference type="SUPFAM" id="SSF57903">
    <property type="entry name" value="FYVE/PHD zinc finger"/>
    <property type="match status" value="1"/>
</dbReference>
<keyword evidence="1" id="KW-0479">Metal-binding</keyword>
<accession>A0A2P4ZM12</accession>
<dbReference type="InterPro" id="IPR019787">
    <property type="entry name" value="Znf_PHD-finger"/>
</dbReference>
<sequence length="220" mass="24928">MAESSHSLAKRRRTSASETNKYPIIAGYRIATYASPGKQLTMNEQRIIYHAWKKSGSPHNPLCYTCRKPGSILLDCEACCRSYHQTCVPELSERKKDFYCDACVKRGWHTHPPSFENEKLNPTHPKAMNEAVQMTSVKFEQVRPVRETSNSAGSEKTSDKSDLDQPSPASEHGKLPSSGHGDVMRSLQSLRERVTMLEKENEAMRLSSRPKNPKKREFSD</sequence>
<dbReference type="EMBL" id="JPDN02000018">
    <property type="protein sequence ID" value="PON25328.1"/>
    <property type="molecule type" value="Genomic_DNA"/>
</dbReference>
<dbReference type="AlphaFoldDB" id="A0A2P4ZM12"/>
<dbReference type="PROSITE" id="PS01359">
    <property type="entry name" value="ZF_PHD_1"/>
    <property type="match status" value="1"/>
</dbReference>
<evidence type="ECO:0000313" key="7">
    <source>
        <dbReference type="EMBL" id="PON25328.1"/>
    </source>
</evidence>
<evidence type="ECO:0000256" key="3">
    <source>
        <dbReference type="ARBA" id="ARBA00022833"/>
    </source>
</evidence>
<proteinExistence type="predicted"/>
<dbReference type="InterPro" id="IPR011011">
    <property type="entry name" value="Znf_FYVE_PHD"/>
</dbReference>
<evidence type="ECO:0000256" key="5">
    <source>
        <dbReference type="SAM" id="MobiDB-lite"/>
    </source>
</evidence>
<evidence type="ECO:0000259" key="6">
    <source>
        <dbReference type="PROSITE" id="PS50016"/>
    </source>
</evidence>